<dbReference type="Gene3D" id="3.40.50.150">
    <property type="entry name" value="Vaccinia Virus protein VP39"/>
    <property type="match status" value="1"/>
</dbReference>
<evidence type="ECO:0000256" key="3">
    <source>
        <dbReference type="ARBA" id="ARBA00022679"/>
    </source>
</evidence>
<dbReference type="InterPro" id="IPR050903">
    <property type="entry name" value="Bact_Chemotaxis_MeTrfase"/>
</dbReference>
<dbReference type="Pfam" id="PF03705">
    <property type="entry name" value="CheR_N"/>
    <property type="match status" value="1"/>
</dbReference>
<dbReference type="CDD" id="cd02440">
    <property type="entry name" value="AdoMet_MTases"/>
    <property type="match status" value="1"/>
</dbReference>
<evidence type="ECO:0000313" key="8">
    <source>
        <dbReference type="EMBL" id="KHK93108.1"/>
    </source>
</evidence>
<feature type="domain" description="CheR-type methyltransferase" evidence="7">
    <location>
        <begin position="20"/>
        <end position="289"/>
    </location>
</feature>
<evidence type="ECO:0000256" key="5">
    <source>
        <dbReference type="PIRNR" id="PIRNR000410"/>
    </source>
</evidence>
<feature type="binding site" evidence="6">
    <location>
        <position position="87"/>
    </location>
    <ligand>
        <name>S-adenosyl-L-methionine</name>
        <dbReference type="ChEBI" id="CHEBI:59789"/>
    </ligand>
</feature>
<evidence type="ECO:0000256" key="4">
    <source>
        <dbReference type="ARBA" id="ARBA00022691"/>
    </source>
</evidence>
<dbReference type="InterPro" id="IPR022642">
    <property type="entry name" value="CheR_C"/>
</dbReference>
<dbReference type="Gene3D" id="1.10.155.10">
    <property type="entry name" value="Chemotaxis receptor methyltransferase CheR, N-terminal domain"/>
    <property type="match status" value="1"/>
</dbReference>
<dbReference type="SMART" id="SM00138">
    <property type="entry name" value="MeTrc"/>
    <property type="match status" value="1"/>
</dbReference>
<dbReference type="InterPro" id="IPR022641">
    <property type="entry name" value="CheR_N"/>
</dbReference>
<dbReference type="InterPro" id="IPR026024">
    <property type="entry name" value="Chemotaxis_MeTrfase_CheR"/>
</dbReference>
<evidence type="ECO:0000259" key="7">
    <source>
        <dbReference type="PROSITE" id="PS50123"/>
    </source>
</evidence>
<feature type="binding site" evidence="6">
    <location>
        <position position="89"/>
    </location>
    <ligand>
        <name>S-adenosyl-L-methionine</name>
        <dbReference type="ChEBI" id="CHEBI:59789"/>
    </ligand>
</feature>
<evidence type="ECO:0000256" key="6">
    <source>
        <dbReference type="PIRSR" id="PIRSR000410-1"/>
    </source>
</evidence>
<evidence type="ECO:0000256" key="2">
    <source>
        <dbReference type="ARBA" id="ARBA00022603"/>
    </source>
</evidence>
<dbReference type="GO" id="GO:0032259">
    <property type="term" value="P:methylation"/>
    <property type="evidence" value="ECO:0007669"/>
    <property type="project" value="UniProtKB-KW"/>
</dbReference>
<dbReference type="InterPro" id="IPR029063">
    <property type="entry name" value="SAM-dependent_MTases_sf"/>
</dbReference>
<dbReference type="InterPro" id="IPR036804">
    <property type="entry name" value="CheR_N_sf"/>
</dbReference>
<dbReference type="STRING" id="1348853.LK12_01780"/>
<feature type="binding site" evidence="6">
    <location>
        <position position="161"/>
    </location>
    <ligand>
        <name>S-adenosyl-L-methionine</name>
        <dbReference type="ChEBI" id="CHEBI:59789"/>
    </ligand>
</feature>
<comment type="caution">
    <text evidence="8">The sequence shown here is derived from an EMBL/GenBank/DDBJ whole genome shotgun (WGS) entry which is preliminary data.</text>
</comment>
<dbReference type="AlphaFoldDB" id="A0A0B1ZVE0"/>
<dbReference type="EMBL" id="JTDI01000001">
    <property type="protein sequence ID" value="KHK93108.1"/>
    <property type="molecule type" value="Genomic_DNA"/>
</dbReference>
<dbReference type="OrthoDB" id="9816309at2"/>
<proteinExistence type="predicted"/>
<dbReference type="PRINTS" id="PR00996">
    <property type="entry name" value="CHERMTFRASE"/>
</dbReference>
<dbReference type="SUPFAM" id="SSF53335">
    <property type="entry name" value="S-adenosyl-L-methionine-dependent methyltransferases"/>
    <property type="match status" value="1"/>
</dbReference>
<dbReference type="EC" id="2.1.1.80" evidence="5"/>
<dbReference type="GO" id="GO:0008983">
    <property type="term" value="F:protein-glutamate O-methyltransferase activity"/>
    <property type="evidence" value="ECO:0007669"/>
    <property type="project" value="UniProtKB-EC"/>
</dbReference>
<dbReference type="SUPFAM" id="SSF47757">
    <property type="entry name" value="Chemotaxis receptor methyltransferase CheR, N-terminal domain"/>
    <property type="match status" value="1"/>
</dbReference>
<comment type="catalytic activity">
    <reaction evidence="1 5">
        <text>L-glutamyl-[protein] + S-adenosyl-L-methionine = [protein]-L-glutamate 5-O-methyl ester + S-adenosyl-L-homocysteine</text>
        <dbReference type="Rhea" id="RHEA:24452"/>
        <dbReference type="Rhea" id="RHEA-COMP:10208"/>
        <dbReference type="Rhea" id="RHEA-COMP:10311"/>
        <dbReference type="ChEBI" id="CHEBI:29973"/>
        <dbReference type="ChEBI" id="CHEBI:57856"/>
        <dbReference type="ChEBI" id="CHEBI:59789"/>
        <dbReference type="ChEBI" id="CHEBI:82795"/>
        <dbReference type="EC" id="2.1.1.80"/>
    </reaction>
</comment>
<feature type="binding site" evidence="6">
    <location>
        <begin position="215"/>
        <end position="216"/>
    </location>
    <ligand>
        <name>S-adenosyl-L-methionine</name>
        <dbReference type="ChEBI" id="CHEBI:59789"/>
    </ligand>
</feature>
<evidence type="ECO:0000256" key="1">
    <source>
        <dbReference type="ARBA" id="ARBA00001541"/>
    </source>
</evidence>
<keyword evidence="4 5" id="KW-0949">S-adenosyl-L-methionine</keyword>
<evidence type="ECO:0000313" key="9">
    <source>
        <dbReference type="Proteomes" id="UP000031057"/>
    </source>
</evidence>
<feature type="binding site" evidence="6">
    <location>
        <position position="93"/>
    </location>
    <ligand>
        <name>S-adenosyl-L-methionine</name>
        <dbReference type="ChEBI" id="CHEBI:59789"/>
    </ligand>
</feature>
<dbReference type="PANTHER" id="PTHR24422:SF19">
    <property type="entry name" value="CHEMOTAXIS PROTEIN METHYLTRANSFERASE"/>
    <property type="match status" value="1"/>
</dbReference>
<keyword evidence="3 5" id="KW-0808">Transferase</keyword>
<feature type="binding site" evidence="6">
    <location>
        <begin position="232"/>
        <end position="233"/>
    </location>
    <ligand>
        <name>S-adenosyl-L-methionine</name>
        <dbReference type="ChEBI" id="CHEBI:59789"/>
    </ligand>
</feature>
<dbReference type="Proteomes" id="UP000031057">
    <property type="component" value="Unassembled WGS sequence"/>
</dbReference>
<protein>
    <recommendedName>
        <fullName evidence="5">Chemotaxis protein methyltransferase</fullName>
        <ecNumber evidence="5">2.1.1.80</ecNumber>
    </recommendedName>
</protein>
<comment type="function">
    <text evidence="5">Methylation of the membrane-bound methyl-accepting chemotaxis proteins (MCP) to form gamma-glutamyl methyl ester residues in MCP.</text>
</comment>
<accession>A0A0B1ZVE0</accession>
<dbReference type="PANTHER" id="PTHR24422">
    <property type="entry name" value="CHEMOTAXIS PROTEIN METHYLTRANSFERASE"/>
    <property type="match status" value="1"/>
</dbReference>
<feature type="binding site" evidence="6">
    <location>
        <position position="131"/>
    </location>
    <ligand>
        <name>S-adenosyl-L-methionine</name>
        <dbReference type="ChEBI" id="CHEBI:59789"/>
    </ligand>
</feature>
<dbReference type="PROSITE" id="PS50123">
    <property type="entry name" value="CHER"/>
    <property type="match status" value="1"/>
</dbReference>
<dbReference type="RefSeq" id="WP_039278557.1">
    <property type="nucleotide sequence ID" value="NZ_JTDI01000001.1"/>
</dbReference>
<dbReference type="InterPro" id="IPR000780">
    <property type="entry name" value="CheR_MeTrfase"/>
</dbReference>
<organism evidence="8 9">
    <name type="scientific">Novosphingobium malaysiense</name>
    <dbReference type="NCBI Taxonomy" id="1348853"/>
    <lineage>
        <taxon>Bacteria</taxon>
        <taxon>Pseudomonadati</taxon>
        <taxon>Pseudomonadota</taxon>
        <taxon>Alphaproteobacteria</taxon>
        <taxon>Sphingomonadales</taxon>
        <taxon>Sphingomonadaceae</taxon>
        <taxon>Novosphingobium</taxon>
    </lineage>
</organism>
<reference evidence="8 9" key="1">
    <citation type="submission" date="2014-10" db="EMBL/GenBank/DDBJ databases">
        <title>Genome sequence of Novosphingobium malaysiense MUSC 273(T).</title>
        <authorList>
            <person name="Lee L.-H."/>
        </authorList>
    </citation>
    <scope>NUCLEOTIDE SEQUENCE [LARGE SCALE GENOMIC DNA]</scope>
    <source>
        <strain evidence="8 9">MUSC 273</strain>
    </source>
</reference>
<sequence length="289" mass="32075">MNALTAPTDTIPGVSPDIYSAADFAQIAKIIYGAAGIVLPQGKAMLVYSRLAPLVRAANSVTFSKYIELIGNDPAELNKAVAALTTNHTFFYREAHHFEHLGNEVRPRLIEKLRNRQPVRVWSAGCSSGEETWSLVMTLLGADRSAGLNIGRGDLRILATDIAPHAIKRAEEATYPTKDLKPVPEDLRRAWTSEKGDQSVMADAMRAIVRFRLLNLHGEWPIKGKFDAIFCRNVMIYFDNPTKERLVKRFSDALVPNGFLYIGHSERVTGPAGNDFQLVGPTIYRRRAA</sequence>
<gene>
    <name evidence="8" type="ORF">LK12_01780</name>
</gene>
<name>A0A0B1ZVE0_9SPHN</name>
<keyword evidence="2 5" id="KW-0489">Methyltransferase</keyword>
<dbReference type="Pfam" id="PF01739">
    <property type="entry name" value="CheR"/>
    <property type="match status" value="1"/>
</dbReference>
<dbReference type="PIRSF" id="PIRSF000410">
    <property type="entry name" value="CheR"/>
    <property type="match status" value="1"/>
</dbReference>
<keyword evidence="9" id="KW-1185">Reference proteome</keyword>